<proteinExistence type="predicted"/>
<dbReference type="AlphaFoldDB" id="A0AAV9H018"/>
<protein>
    <submittedName>
        <fullName evidence="1">Uncharacterized protein</fullName>
    </submittedName>
</protein>
<reference evidence="1" key="1">
    <citation type="journal article" date="2023" name="Mol. Phylogenet. Evol.">
        <title>Genome-scale phylogeny and comparative genomics of the fungal order Sordariales.</title>
        <authorList>
            <person name="Hensen N."/>
            <person name="Bonometti L."/>
            <person name="Westerberg I."/>
            <person name="Brannstrom I.O."/>
            <person name="Guillou S."/>
            <person name="Cros-Aarteil S."/>
            <person name="Calhoun S."/>
            <person name="Haridas S."/>
            <person name="Kuo A."/>
            <person name="Mondo S."/>
            <person name="Pangilinan J."/>
            <person name="Riley R."/>
            <person name="LaButti K."/>
            <person name="Andreopoulos B."/>
            <person name="Lipzen A."/>
            <person name="Chen C."/>
            <person name="Yan M."/>
            <person name="Daum C."/>
            <person name="Ng V."/>
            <person name="Clum A."/>
            <person name="Steindorff A."/>
            <person name="Ohm R.A."/>
            <person name="Martin F."/>
            <person name="Silar P."/>
            <person name="Natvig D.O."/>
            <person name="Lalanne C."/>
            <person name="Gautier V."/>
            <person name="Ament-Velasquez S.L."/>
            <person name="Kruys A."/>
            <person name="Hutchinson M.I."/>
            <person name="Powell A.J."/>
            <person name="Barry K."/>
            <person name="Miller A.N."/>
            <person name="Grigoriev I.V."/>
            <person name="Debuchy R."/>
            <person name="Gladieux P."/>
            <person name="Hiltunen Thoren M."/>
            <person name="Johannesson H."/>
        </authorList>
    </citation>
    <scope>NUCLEOTIDE SEQUENCE</scope>
    <source>
        <strain evidence="1">PSN243</strain>
    </source>
</reference>
<comment type="caution">
    <text evidence="1">The sequence shown here is derived from an EMBL/GenBank/DDBJ whole genome shotgun (WGS) entry which is preliminary data.</text>
</comment>
<organism evidence="1 2">
    <name type="scientific">Podospora aff. communis PSN243</name>
    <dbReference type="NCBI Taxonomy" id="3040156"/>
    <lineage>
        <taxon>Eukaryota</taxon>
        <taxon>Fungi</taxon>
        <taxon>Dikarya</taxon>
        <taxon>Ascomycota</taxon>
        <taxon>Pezizomycotina</taxon>
        <taxon>Sordariomycetes</taxon>
        <taxon>Sordariomycetidae</taxon>
        <taxon>Sordariales</taxon>
        <taxon>Podosporaceae</taxon>
        <taxon>Podospora</taxon>
    </lineage>
</organism>
<accession>A0AAV9H018</accession>
<evidence type="ECO:0000313" key="1">
    <source>
        <dbReference type="EMBL" id="KAK4452962.1"/>
    </source>
</evidence>
<name>A0AAV9H018_9PEZI</name>
<keyword evidence="2" id="KW-1185">Reference proteome</keyword>
<evidence type="ECO:0000313" key="2">
    <source>
        <dbReference type="Proteomes" id="UP001321760"/>
    </source>
</evidence>
<dbReference type="EMBL" id="MU865922">
    <property type="protein sequence ID" value="KAK4452962.1"/>
    <property type="molecule type" value="Genomic_DNA"/>
</dbReference>
<gene>
    <name evidence="1" type="ORF">QBC34DRAFT_397504</name>
</gene>
<reference evidence="1" key="2">
    <citation type="submission" date="2023-05" db="EMBL/GenBank/DDBJ databases">
        <authorList>
            <consortium name="Lawrence Berkeley National Laboratory"/>
            <person name="Steindorff A."/>
            <person name="Hensen N."/>
            <person name="Bonometti L."/>
            <person name="Westerberg I."/>
            <person name="Brannstrom I.O."/>
            <person name="Guillou S."/>
            <person name="Cros-Aarteil S."/>
            <person name="Calhoun S."/>
            <person name="Haridas S."/>
            <person name="Kuo A."/>
            <person name="Mondo S."/>
            <person name="Pangilinan J."/>
            <person name="Riley R."/>
            <person name="Labutti K."/>
            <person name="Andreopoulos B."/>
            <person name="Lipzen A."/>
            <person name="Chen C."/>
            <person name="Yanf M."/>
            <person name="Daum C."/>
            <person name="Ng V."/>
            <person name="Clum A."/>
            <person name="Ohm R."/>
            <person name="Martin F."/>
            <person name="Silar P."/>
            <person name="Natvig D."/>
            <person name="Lalanne C."/>
            <person name="Gautier V."/>
            <person name="Ament-Velasquez S.L."/>
            <person name="Kruys A."/>
            <person name="Hutchinson M.I."/>
            <person name="Powell A.J."/>
            <person name="Barry K."/>
            <person name="Miller A.N."/>
            <person name="Grigoriev I.V."/>
            <person name="Debuchy R."/>
            <person name="Gladieux P."/>
            <person name="Thoren M.H."/>
            <person name="Johannesson H."/>
        </authorList>
    </citation>
    <scope>NUCLEOTIDE SEQUENCE</scope>
    <source>
        <strain evidence="1">PSN243</strain>
    </source>
</reference>
<sequence>MAEILRLYSEIYPNSDKTEPPEMFQITSIPTAVSFSDGPALGASAGRIREYEAYHERVVKTQFGSQVRGSLPPPPPGYVEWSFRKYPVQGRDQAPGYNIPTRTTPQYNPLNEFNSEELLALHSDRDLQKEMERAWARIRNEELSQERSSKRSEETRRAFQLLWEVFLLRRYWTGPLKADQTTRWFVQERNRLRV</sequence>
<dbReference type="Proteomes" id="UP001321760">
    <property type="component" value="Unassembled WGS sequence"/>
</dbReference>